<protein>
    <submittedName>
        <fullName evidence="1">Uncharacterized protein</fullName>
    </submittedName>
</protein>
<gene>
    <name evidence="1" type="ORF">ODALV1_LOCUS21371</name>
</gene>
<keyword evidence="2" id="KW-1185">Reference proteome</keyword>
<proteinExistence type="predicted"/>
<reference evidence="1 2" key="1">
    <citation type="submission" date="2024-08" db="EMBL/GenBank/DDBJ databases">
        <authorList>
            <person name="Cucini C."/>
            <person name="Frati F."/>
        </authorList>
    </citation>
    <scope>NUCLEOTIDE SEQUENCE [LARGE SCALE GENOMIC DNA]</scope>
</reference>
<comment type="caution">
    <text evidence="1">The sequence shown here is derived from an EMBL/GenBank/DDBJ whole genome shotgun (WGS) entry which is preliminary data.</text>
</comment>
<dbReference type="Proteomes" id="UP001642540">
    <property type="component" value="Unassembled WGS sequence"/>
</dbReference>
<sequence>MVGSRRDTSLTSSSGGSRLLLIKQKPKLYQNKVDSCRQYFGEGIKVLAKSRLWTKKFHEFVKLSSIPTIRFRKGHQQHPKSCKSDTCCDWLIIKKRTVGIFMAEIR</sequence>
<organism evidence="1 2">
    <name type="scientific">Orchesella dallaii</name>
    <dbReference type="NCBI Taxonomy" id="48710"/>
    <lineage>
        <taxon>Eukaryota</taxon>
        <taxon>Metazoa</taxon>
        <taxon>Ecdysozoa</taxon>
        <taxon>Arthropoda</taxon>
        <taxon>Hexapoda</taxon>
        <taxon>Collembola</taxon>
        <taxon>Entomobryomorpha</taxon>
        <taxon>Entomobryoidea</taxon>
        <taxon>Orchesellidae</taxon>
        <taxon>Orchesellinae</taxon>
        <taxon>Orchesella</taxon>
    </lineage>
</organism>
<dbReference type="EMBL" id="CAXLJM020000072">
    <property type="protein sequence ID" value="CAL8126380.1"/>
    <property type="molecule type" value="Genomic_DNA"/>
</dbReference>
<evidence type="ECO:0000313" key="2">
    <source>
        <dbReference type="Proteomes" id="UP001642540"/>
    </source>
</evidence>
<evidence type="ECO:0000313" key="1">
    <source>
        <dbReference type="EMBL" id="CAL8126380.1"/>
    </source>
</evidence>
<name>A0ABP1RFL2_9HEXA</name>
<accession>A0ABP1RFL2</accession>